<sequence length="346" mass="38269">MPFNTEYLTSADEPFSFVSSMGFDGPQNGIVDQLFSDDVDTDHQWQNWMEWNRYNDIDILHPLRRQQTFGAISEVDAWSADMESVGDEARSASLINGVNGDYFPFRRGGFAMGPGTLLPSMLRIRQEVEQSTKLYPALTEAEVRALQAIALPYRPMSQADADVDGTLTTMVSDSSFVTPTPSPESDARSRKNKKRKSITGANLAIDTCQSRERGHNAIEKRYRTNLNDKINCLRDSVPTLSTSDSKAGDDVVEDSDAQVDGKRQKYGKAAILMRALEYIQLLEGTTKRLGGDVDSLKLRVGAFEKLAMSGNKIASRTLSMANDVPVKNETLESIQSRKDSVSLSSS</sequence>
<dbReference type="SUPFAM" id="SSF47459">
    <property type="entry name" value="HLH, helix-loop-helix DNA-binding domain"/>
    <property type="match status" value="1"/>
</dbReference>
<evidence type="ECO:0000259" key="2">
    <source>
        <dbReference type="PROSITE" id="PS50888"/>
    </source>
</evidence>
<feature type="domain" description="BHLH" evidence="2">
    <location>
        <begin position="210"/>
        <end position="282"/>
    </location>
</feature>
<dbReference type="SMART" id="SM00353">
    <property type="entry name" value="HLH"/>
    <property type="match status" value="1"/>
</dbReference>
<dbReference type="InterPro" id="IPR036638">
    <property type="entry name" value="HLH_DNA-bd_sf"/>
</dbReference>
<dbReference type="PANTHER" id="PTHR47336:SF2">
    <property type="entry name" value="TRANSCRIPTION FACTOR HMS1-RELATED"/>
    <property type="match status" value="1"/>
</dbReference>
<dbReference type="InterPro" id="IPR052099">
    <property type="entry name" value="Regulatory_TF_Diverse"/>
</dbReference>
<name>A0A9P7Y7H0_9HELO</name>
<evidence type="ECO:0000256" key="1">
    <source>
        <dbReference type="SAM" id="MobiDB-lite"/>
    </source>
</evidence>
<evidence type="ECO:0000313" key="3">
    <source>
        <dbReference type="EMBL" id="KAG9228062.1"/>
    </source>
</evidence>
<dbReference type="PROSITE" id="PS50888">
    <property type="entry name" value="BHLH"/>
    <property type="match status" value="1"/>
</dbReference>
<organism evidence="3 4">
    <name type="scientific">Amylocarpus encephaloides</name>
    <dbReference type="NCBI Taxonomy" id="45428"/>
    <lineage>
        <taxon>Eukaryota</taxon>
        <taxon>Fungi</taxon>
        <taxon>Dikarya</taxon>
        <taxon>Ascomycota</taxon>
        <taxon>Pezizomycotina</taxon>
        <taxon>Leotiomycetes</taxon>
        <taxon>Helotiales</taxon>
        <taxon>Helotiales incertae sedis</taxon>
        <taxon>Amylocarpus</taxon>
    </lineage>
</organism>
<gene>
    <name evidence="3" type="ORF">BJ875DRAFT_478517</name>
</gene>
<dbReference type="Pfam" id="PF00010">
    <property type="entry name" value="HLH"/>
    <property type="match status" value="1"/>
</dbReference>
<dbReference type="OrthoDB" id="2133190at2759"/>
<comment type="caution">
    <text evidence="3">The sequence shown here is derived from an EMBL/GenBank/DDBJ whole genome shotgun (WGS) entry which is preliminary data.</text>
</comment>
<protein>
    <recommendedName>
        <fullName evidence="2">BHLH domain-containing protein</fullName>
    </recommendedName>
</protein>
<dbReference type="Proteomes" id="UP000824998">
    <property type="component" value="Unassembled WGS sequence"/>
</dbReference>
<dbReference type="Gene3D" id="4.10.280.10">
    <property type="entry name" value="Helix-loop-helix DNA-binding domain"/>
    <property type="match status" value="1"/>
</dbReference>
<dbReference type="EMBL" id="MU252126">
    <property type="protein sequence ID" value="KAG9228062.1"/>
    <property type="molecule type" value="Genomic_DNA"/>
</dbReference>
<dbReference type="AlphaFoldDB" id="A0A9P7Y7H0"/>
<accession>A0A9P7Y7H0</accession>
<keyword evidence="4" id="KW-1185">Reference proteome</keyword>
<proteinExistence type="predicted"/>
<dbReference type="PANTHER" id="PTHR47336">
    <property type="entry name" value="TRANSCRIPTION FACTOR HMS1-RELATED"/>
    <property type="match status" value="1"/>
</dbReference>
<feature type="region of interest" description="Disordered" evidence="1">
    <location>
        <begin position="172"/>
        <end position="198"/>
    </location>
</feature>
<dbReference type="InterPro" id="IPR011598">
    <property type="entry name" value="bHLH_dom"/>
</dbReference>
<dbReference type="GO" id="GO:0046983">
    <property type="term" value="F:protein dimerization activity"/>
    <property type="evidence" value="ECO:0007669"/>
    <property type="project" value="InterPro"/>
</dbReference>
<reference evidence="3" key="1">
    <citation type="journal article" date="2021" name="IMA Fungus">
        <title>Genomic characterization of three marine fungi, including Emericellopsis atlantica sp. nov. with signatures of a generalist lifestyle and marine biomass degradation.</title>
        <authorList>
            <person name="Hagestad O.C."/>
            <person name="Hou L."/>
            <person name="Andersen J.H."/>
            <person name="Hansen E.H."/>
            <person name="Altermark B."/>
            <person name="Li C."/>
            <person name="Kuhnert E."/>
            <person name="Cox R.J."/>
            <person name="Crous P.W."/>
            <person name="Spatafora J.W."/>
            <person name="Lail K."/>
            <person name="Amirebrahimi M."/>
            <person name="Lipzen A."/>
            <person name="Pangilinan J."/>
            <person name="Andreopoulos W."/>
            <person name="Hayes R.D."/>
            <person name="Ng V."/>
            <person name="Grigoriev I.V."/>
            <person name="Jackson S.A."/>
            <person name="Sutton T.D.S."/>
            <person name="Dobson A.D.W."/>
            <person name="Rama T."/>
        </authorList>
    </citation>
    <scope>NUCLEOTIDE SEQUENCE</scope>
    <source>
        <strain evidence="3">TRa018bII</strain>
    </source>
</reference>
<evidence type="ECO:0000313" key="4">
    <source>
        <dbReference type="Proteomes" id="UP000824998"/>
    </source>
</evidence>